<keyword evidence="3" id="KW-1185">Reference proteome</keyword>
<feature type="transmembrane region" description="Helical" evidence="1">
    <location>
        <begin position="25"/>
        <end position="44"/>
    </location>
</feature>
<dbReference type="Proteomes" id="UP000182652">
    <property type="component" value="Unassembled WGS sequence"/>
</dbReference>
<feature type="transmembrane region" description="Helical" evidence="1">
    <location>
        <begin position="208"/>
        <end position="233"/>
    </location>
</feature>
<feature type="transmembrane region" description="Helical" evidence="1">
    <location>
        <begin position="271"/>
        <end position="293"/>
    </location>
</feature>
<proteinExistence type="predicted"/>
<organism evidence="2 3">
    <name type="scientific">Arthrobacter woluwensis</name>
    <dbReference type="NCBI Taxonomy" id="156980"/>
    <lineage>
        <taxon>Bacteria</taxon>
        <taxon>Bacillati</taxon>
        <taxon>Actinomycetota</taxon>
        <taxon>Actinomycetes</taxon>
        <taxon>Micrococcales</taxon>
        <taxon>Micrococcaceae</taxon>
        <taxon>Arthrobacter</taxon>
    </lineage>
</organism>
<dbReference type="AlphaFoldDB" id="A0A1H4SXT1"/>
<feature type="transmembrane region" description="Helical" evidence="1">
    <location>
        <begin position="245"/>
        <end position="264"/>
    </location>
</feature>
<reference evidence="2 3" key="1">
    <citation type="submission" date="2016-10" db="EMBL/GenBank/DDBJ databases">
        <authorList>
            <person name="de Groot N.N."/>
        </authorList>
    </citation>
    <scope>NUCLEOTIDE SEQUENCE [LARGE SCALE GENOMIC DNA]</scope>
    <source>
        <strain evidence="2 3">DSM 10495</strain>
    </source>
</reference>
<feature type="transmembrane region" description="Helical" evidence="1">
    <location>
        <begin position="122"/>
        <end position="143"/>
    </location>
</feature>
<name>A0A1H4SXT1_9MICC</name>
<feature type="transmembrane region" description="Helical" evidence="1">
    <location>
        <begin position="91"/>
        <end position="110"/>
    </location>
</feature>
<feature type="transmembrane region" description="Helical" evidence="1">
    <location>
        <begin position="149"/>
        <end position="172"/>
    </location>
</feature>
<sequence>MKLRADQSGNRGLPMPLWLQGGLEAAQAAIISALLVLLPVLWVWATGGFGPTGPDFMARLAGQAWLLIHGVPLSVHLYAGNAASQDLGGPLTLLPWGLALIPFALSWRAGKRLARASYSDQLWQAALGALLVYGAFSFATAFVCGTVDVRINLVQAALIPLLPVFLGLVLGARRESRSWSRLIGVEAVDWISRTSQHSRWAGSYLWTVVRAGFLAAMAALSLAALMLAVTLVAHWADVVSVYEGLGGGIPGGAGLTLAQLGYLPHLVVYSLAWLSGAGITLGVGSTAGALGTAVGPVPAVPVLAALPTGPLPFGFVALAVPVVAGVLAGWWFLREGENHFDEWLSIRVKARWFTMPASTLVLAAAVGVVTGAVAMVLAWMTSGSLGLGRLSHLGAPPLQTALYVACEVAVGVVIGHSVAPWLEREQLSGYDDAPSRRMSESFSASKSAD</sequence>
<dbReference type="RefSeq" id="WP_066214387.1">
    <property type="nucleotide sequence ID" value="NZ_FNSN01000003.1"/>
</dbReference>
<feature type="transmembrane region" description="Helical" evidence="1">
    <location>
        <begin position="313"/>
        <end position="333"/>
    </location>
</feature>
<evidence type="ECO:0000313" key="3">
    <source>
        <dbReference type="Proteomes" id="UP000182652"/>
    </source>
</evidence>
<dbReference type="InterPro" id="IPR045931">
    <property type="entry name" value="DUF6350"/>
</dbReference>
<evidence type="ECO:0000256" key="1">
    <source>
        <dbReference type="SAM" id="Phobius"/>
    </source>
</evidence>
<feature type="transmembrane region" description="Helical" evidence="1">
    <location>
        <begin position="400"/>
        <end position="422"/>
    </location>
</feature>
<keyword evidence="1" id="KW-1133">Transmembrane helix</keyword>
<evidence type="ECO:0000313" key="2">
    <source>
        <dbReference type="EMBL" id="SEC48830.1"/>
    </source>
</evidence>
<gene>
    <name evidence="2" type="ORF">SAMN04489745_2997</name>
</gene>
<accession>A0A1H4SXT1</accession>
<dbReference type="Pfam" id="PF19877">
    <property type="entry name" value="DUF6350"/>
    <property type="match status" value="1"/>
</dbReference>
<dbReference type="STRING" id="156980.SAMN04489745_2997"/>
<dbReference type="EMBL" id="FNSN01000003">
    <property type="protein sequence ID" value="SEC48830.1"/>
    <property type="molecule type" value="Genomic_DNA"/>
</dbReference>
<keyword evidence="1" id="KW-0472">Membrane</keyword>
<protein>
    <submittedName>
        <fullName evidence="2">Uncharacterized protein</fullName>
    </submittedName>
</protein>
<feature type="transmembrane region" description="Helical" evidence="1">
    <location>
        <begin position="353"/>
        <end position="380"/>
    </location>
</feature>
<keyword evidence="1" id="KW-0812">Transmembrane</keyword>